<organism evidence="1 2">
    <name type="scientific">Vararia minispora EC-137</name>
    <dbReference type="NCBI Taxonomy" id="1314806"/>
    <lineage>
        <taxon>Eukaryota</taxon>
        <taxon>Fungi</taxon>
        <taxon>Dikarya</taxon>
        <taxon>Basidiomycota</taxon>
        <taxon>Agaricomycotina</taxon>
        <taxon>Agaricomycetes</taxon>
        <taxon>Russulales</taxon>
        <taxon>Lachnocladiaceae</taxon>
        <taxon>Vararia</taxon>
    </lineage>
</organism>
<comment type="caution">
    <text evidence="1">The sequence shown here is derived from an EMBL/GenBank/DDBJ whole genome shotgun (WGS) entry which is preliminary data.</text>
</comment>
<gene>
    <name evidence="1" type="ORF">K488DRAFT_72448</name>
</gene>
<keyword evidence="2" id="KW-1185">Reference proteome</keyword>
<protein>
    <submittedName>
        <fullName evidence="1">Uncharacterized protein</fullName>
    </submittedName>
</protein>
<proteinExistence type="predicted"/>
<accession>A0ACB8QEM3</accession>
<reference evidence="1" key="1">
    <citation type="submission" date="2021-02" db="EMBL/GenBank/DDBJ databases">
        <authorList>
            <consortium name="DOE Joint Genome Institute"/>
            <person name="Ahrendt S."/>
            <person name="Looney B.P."/>
            <person name="Miyauchi S."/>
            <person name="Morin E."/>
            <person name="Drula E."/>
            <person name="Courty P.E."/>
            <person name="Chicoki N."/>
            <person name="Fauchery L."/>
            <person name="Kohler A."/>
            <person name="Kuo A."/>
            <person name="Labutti K."/>
            <person name="Pangilinan J."/>
            <person name="Lipzen A."/>
            <person name="Riley R."/>
            <person name="Andreopoulos W."/>
            <person name="He G."/>
            <person name="Johnson J."/>
            <person name="Barry K.W."/>
            <person name="Grigoriev I.V."/>
            <person name="Nagy L."/>
            <person name="Hibbett D."/>
            <person name="Henrissat B."/>
            <person name="Matheny P.B."/>
            <person name="Labbe J."/>
            <person name="Martin F."/>
        </authorList>
    </citation>
    <scope>NUCLEOTIDE SEQUENCE</scope>
    <source>
        <strain evidence="1">EC-137</strain>
    </source>
</reference>
<name>A0ACB8QEM3_9AGAM</name>
<reference evidence="1" key="2">
    <citation type="journal article" date="2022" name="New Phytol.">
        <title>Evolutionary transition to the ectomycorrhizal habit in the genomes of a hyperdiverse lineage of mushroom-forming fungi.</title>
        <authorList>
            <person name="Looney B."/>
            <person name="Miyauchi S."/>
            <person name="Morin E."/>
            <person name="Drula E."/>
            <person name="Courty P.E."/>
            <person name="Kohler A."/>
            <person name="Kuo A."/>
            <person name="LaButti K."/>
            <person name="Pangilinan J."/>
            <person name="Lipzen A."/>
            <person name="Riley R."/>
            <person name="Andreopoulos W."/>
            <person name="He G."/>
            <person name="Johnson J."/>
            <person name="Nolan M."/>
            <person name="Tritt A."/>
            <person name="Barry K.W."/>
            <person name="Grigoriev I.V."/>
            <person name="Nagy L.G."/>
            <person name="Hibbett D."/>
            <person name="Henrissat B."/>
            <person name="Matheny P.B."/>
            <person name="Labbe J."/>
            <person name="Martin F.M."/>
        </authorList>
    </citation>
    <scope>NUCLEOTIDE SEQUENCE</scope>
    <source>
        <strain evidence="1">EC-137</strain>
    </source>
</reference>
<dbReference type="Proteomes" id="UP000814128">
    <property type="component" value="Unassembled WGS sequence"/>
</dbReference>
<sequence>MVNAQYGKFPQTLLPSFTVLASTSLGYLAALVFFSMLHPLIARKTLGIQDQQVQERIRVSSAKFSAWTLDEAYGIWTYAAGNTMEDKIQPCYDGLLTSSAIPLYCDRDDKLKDTRPRAIRVRLHPQKSRTSSASSATRAQLFFHLRSIDSAKSYAVELKQCGIENGTMDEDRIIFRGRRRHRPPLILEAQSSLGAGEPSDSPSAIPRSLHAGSDRQHSALHEDPHTASNYTTHHSAVNDAHTRSVSHVSDGLPPIVVLVKSSPPPASSVPEASSAIFGEDVNQRKLAPVPELTVEAFLRRSVHLGPTYAARKRRRRSVNPNNGSPSAVRAPPSRHTISPLFYGENRPQGTVQKRKRYRLAGPKKSIAQRLLEAAATTGVDMPLSGPCAPPDGRRPLIFRSFANWPPPPRPEQGGQLLGAWNSGVRCAGAIVPTAAKRRGVRRAVAETYKPLAFIPLADHEAAWRTRGSRVD</sequence>
<evidence type="ECO:0000313" key="1">
    <source>
        <dbReference type="EMBL" id="KAI0030135.1"/>
    </source>
</evidence>
<dbReference type="EMBL" id="MU273638">
    <property type="protein sequence ID" value="KAI0030135.1"/>
    <property type="molecule type" value="Genomic_DNA"/>
</dbReference>
<evidence type="ECO:0000313" key="2">
    <source>
        <dbReference type="Proteomes" id="UP000814128"/>
    </source>
</evidence>